<sequence length="426" mass="44968">MVNHPLNLVGASIENQDSVRAAIVKMHAMLRDRQKAVLEASRTVENQAGRIRQLEVDVARLSSIAVSRGHEREIMAMAGLSSPSEGRALSSKSSRGKVKSDFRSPTRGRKGRRTARMRGGGTRTQSDPGIVRRVRSSKRKRGAAGPQGGQGRPGKRKGTQSRESAGKGVRLLGGHSSLTYQGSQTERSSASETESFTTAARASKPSVRGAKSNRKGAPVPSLDVSSVRKGGVKKRPKSRGGRSRIEDSSQGGGSDTAYPPTKPSSYKSPKSKSKSRPGTKLAIDVKSSGYNTSTGDRSPMSGSRTSTNVTVLGATREGTPQRGGTRSASPAISSTVTSTRVTSRESSPAKGFASSMKGKSDRSTPRSNSKSPLRPSTSLSPKAVSKTGSRKTSGSRSNTPQRSRFTSPADRKAESDGTAWRSKGQS</sequence>
<reference evidence="2 3" key="1">
    <citation type="journal article" date="2018" name="Cell">
        <title>The Chara Genome: Secondary Complexity and Implications for Plant Terrestrialization.</title>
        <authorList>
            <person name="Nishiyama T."/>
            <person name="Sakayama H."/>
            <person name="Vries J.D."/>
            <person name="Buschmann H."/>
            <person name="Saint-Marcoux D."/>
            <person name="Ullrich K.K."/>
            <person name="Haas F.B."/>
            <person name="Vanderstraeten L."/>
            <person name="Becker D."/>
            <person name="Lang D."/>
            <person name="Vosolsobe S."/>
            <person name="Rombauts S."/>
            <person name="Wilhelmsson P.K.I."/>
            <person name="Janitza P."/>
            <person name="Kern R."/>
            <person name="Heyl A."/>
            <person name="Rumpler F."/>
            <person name="Villalobos L.I.A.C."/>
            <person name="Clay J.M."/>
            <person name="Skokan R."/>
            <person name="Toyoda A."/>
            <person name="Suzuki Y."/>
            <person name="Kagoshima H."/>
            <person name="Schijlen E."/>
            <person name="Tajeshwar N."/>
            <person name="Catarino B."/>
            <person name="Hetherington A.J."/>
            <person name="Saltykova A."/>
            <person name="Bonnot C."/>
            <person name="Breuninger H."/>
            <person name="Symeonidi A."/>
            <person name="Radhakrishnan G.V."/>
            <person name="Van Nieuwerburgh F."/>
            <person name="Deforce D."/>
            <person name="Chang C."/>
            <person name="Karol K.G."/>
            <person name="Hedrich R."/>
            <person name="Ulvskov P."/>
            <person name="Glockner G."/>
            <person name="Delwiche C.F."/>
            <person name="Petrasek J."/>
            <person name="Van de Peer Y."/>
            <person name="Friml J."/>
            <person name="Beilby M."/>
            <person name="Dolan L."/>
            <person name="Kohara Y."/>
            <person name="Sugano S."/>
            <person name="Fujiyama A."/>
            <person name="Delaux P.-M."/>
            <person name="Quint M."/>
            <person name="TheiBen G."/>
            <person name="Hagemann M."/>
            <person name="Harholt J."/>
            <person name="Dunand C."/>
            <person name="Zachgo S."/>
            <person name="Langdale J."/>
            <person name="Maumus F."/>
            <person name="Straeten D.V.D."/>
            <person name="Gould S.B."/>
            <person name="Rensing S.A."/>
        </authorList>
    </citation>
    <scope>NUCLEOTIDE SEQUENCE [LARGE SCALE GENOMIC DNA]</scope>
    <source>
        <strain evidence="2 3">S276</strain>
    </source>
</reference>
<proteinExistence type="predicted"/>
<feature type="compositionally biased region" description="Low complexity" evidence="1">
    <location>
        <begin position="185"/>
        <end position="203"/>
    </location>
</feature>
<dbReference type="Gramene" id="GBG73867">
    <property type="protein sequence ID" value="GBG73867"/>
    <property type="gene ID" value="CBR_g17578"/>
</dbReference>
<accession>A0A388KUZ6</accession>
<feature type="compositionally biased region" description="Polar residues" evidence="1">
    <location>
        <begin position="365"/>
        <end position="406"/>
    </location>
</feature>
<feature type="compositionally biased region" description="Basic residues" evidence="1">
    <location>
        <begin position="132"/>
        <end position="142"/>
    </location>
</feature>
<dbReference type="Proteomes" id="UP000265515">
    <property type="component" value="Unassembled WGS sequence"/>
</dbReference>
<evidence type="ECO:0000313" key="3">
    <source>
        <dbReference type="Proteomes" id="UP000265515"/>
    </source>
</evidence>
<evidence type="ECO:0000313" key="2">
    <source>
        <dbReference type="EMBL" id="GBG73867.1"/>
    </source>
</evidence>
<name>A0A388KUZ6_CHABU</name>
<dbReference type="EMBL" id="BFEA01000191">
    <property type="protein sequence ID" value="GBG73867.1"/>
    <property type="molecule type" value="Genomic_DNA"/>
</dbReference>
<feature type="compositionally biased region" description="Low complexity" evidence="1">
    <location>
        <begin position="333"/>
        <end position="346"/>
    </location>
</feature>
<feature type="compositionally biased region" description="Basic residues" evidence="1">
    <location>
        <begin position="230"/>
        <end position="242"/>
    </location>
</feature>
<keyword evidence="3" id="KW-1185">Reference proteome</keyword>
<protein>
    <submittedName>
        <fullName evidence="2">Uncharacterized protein</fullName>
    </submittedName>
</protein>
<evidence type="ECO:0000256" key="1">
    <source>
        <dbReference type="SAM" id="MobiDB-lite"/>
    </source>
</evidence>
<comment type="caution">
    <text evidence="2">The sequence shown here is derived from an EMBL/GenBank/DDBJ whole genome shotgun (WGS) entry which is preliminary data.</text>
</comment>
<feature type="compositionally biased region" description="Polar residues" evidence="1">
    <location>
        <begin position="288"/>
        <end position="310"/>
    </location>
</feature>
<dbReference type="AlphaFoldDB" id="A0A388KUZ6"/>
<feature type="compositionally biased region" description="Basic residues" evidence="1">
    <location>
        <begin position="106"/>
        <end position="116"/>
    </location>
</feature>
<organism evidence="2 3">
    <name type="scientific">Chara braunii</name>
    <name type="common">Braun's stonewort</name>
    <dbReference type="NCBI Taxonomy" id="69332"/>
    <lineage>
        <taxon>Eukaryota</taxon>
        <taxon>Viridiplantae</taxon>
        <taxon>Streptophyta</taxon>
        <taxon>Charophyceae</taxon>
        <taxon>Charales</taxon>
        <taxon>Characeae</taxon>
        <taxon>Chara</taxon>
    </lineage>
</organism>
<gene>
    <name evidence="2" type="ORF">CBR_g17578</name>
</gene>
<feature type="region of interest" description="Disordered" evidence="1">
    <location>
        <begin position="78"/>
        <end position="426"/>
    </location>
</feature>
<feature type="compositionally biased region" description="Polar residues" evidence="1">
    <location>
        <begin position="322"/>
        <end position="332"/>
    </location>
</feature>